<evidence type="ECO:0000256" key="4">
    <source>
        <dbReference type="ARBA" id="ARBA00023136"/>
    </source>
</evidence>
<proteinExistence type="inferred from homology"/>
<keyword evidence="2 6" id="KW-0812">Transmembrane</keyword>
<evidence type="ECO:0000313" key="9">
    <source>
        <dbReference type="Proteomes" id="UP000265663"/>
    </source>
</evidence>
<comment type="subcellular location">
    <subcellularLocation>
        <location evidence="1">Membrane</location>
        <topology evidence="1">Multi-pass membrane protein</topology>
    </subcellularLocation>
</comment>
<dbReference type="PANTHER" id="PTHR33048:SF47">
    <property type="entry name" value="INTEGRAL MEMBRANE PROTEIN-RELATED"/>
    <property type="match status" value="1"/>
</dbReference>
<dbReference type="PANTHER" id="PTHR33048">
    <property type="entry name" value="PTH11-LIKE INTEGRAL MEMBRANE PROTEIN (AFU_ORTHOLOGUE AFUA_5G11245)"/>
    <property type="match status" value="1"/>
</dbReference>
<dbReference type="GO" id="GO:0016020">
    <property type="term" value="C:membrane"/>
    <property type="evidence" value="ECO:0007669"/>
    <property type="project" value="UniProtKB-SubCell"/>
</dbReference>
<dbReference type="OrthoDB" id="444631at2759"/>
<evidence type="ECO:0000256" key="3">
    <source>
        <dbReference type="ARBA" id="ARBA00022989"/>
    </source>
</evidence>
<name>A0A3M7MFT7_9PLEO</name>
<organism evidence="8 9">
    <name type="scientific">Pyrenophora seminiperda CCB06</name>
    <dbReference type="NCBI Taxonomy" id="1302712"/>
    <lineage>
        <taxon>Eukaryota</taxon>
        <taxon>Fungi</taxon>
        <taxon>Dikarya</taxon>
        <taxon>Ascomycota</taxon>
        <taxon>Pezizomycotina</taxon>
        <taxon>Dothideomycetes</taxon>
        <taxon>Pleosporomycetidae</taxon>
        <taxon>Pleosporales</taxon>
        <taxon>Pleosporineae</taxon>
        <taxon>Pleosporaceae</taxon>
        <taxon>Pyrenophora</taxon>
    </lineage>
</organism>
<evidence type="ECO:0000256" key="5">
    <source>
        <dbReference type="ARBA" id="ARBA00038359"/>
    </source>
</evidence>
<keyword evidence="9" id="KW-1185">Reference proteome</keyword>
<comment type="similarity">
    <text evidence="5">Belongs to the SAT4 family.</text>
</comment>
<dbReference type="InterPro" id="IPR049326">
    <property type="entry name" value="Rhodopsin_dom_fungi"/>
</dbReference>
<dbReference type="Pfam" id="PF20684">
    <property type="entry name" value="Fung_rhodopsin"/>
    <property type="match status" value="1"/>
</dbReference>
<feature type="transmembrane region" description="Helical" evidence="6">
    <location>
        <begin position="124"/>
        <end position="145"/>
    </location>
</feature>
<feature type="transmembrane region" description="Helical" evidence="6">
    <location>
        <begin position="12"/>
        <end position="34"/>
    </location>
</feature>
<reference evidence="8 9" key="1">
    <citation type="journal article" date="2014" name="PLoS ONE">
        <title>De novo Genome Assembly of the Fungal Plant Pathogen Pyrenophora semeniperda.</title>
        <authorList>
            <person name="Soliai M.M."/>
            <person name="Meyer S.E."/>
            <person name="Udall J.A."/>
            <person name="Elzinga D.E."/>
            <person name="Hermansen R.A."/>
            <person name="Bodily P.M."/>
            <person name="Hart A.A."/>
            <person name="Coleman C.E."/>
        </authorList>
    </citation>
    <scope>NUCLEOTIDE SEQUENCE [LARGE SCALE GENOMIC DNA]</scope>
    <source>
        <strain evidence="8 9">CCB06</strain>
        <tissue evidence="8">Mycelium</tissue>
    </source>
</reference>
<accession>A0A3M7MFT7</accession>
<feature type="transmembrane region" description="Helical" evidence="6">
    <location>
        <begin position="46"/>
        <end position="70"/>
    </location>
</feature>
<protein>
    <submittedName>
        <fullName evidence="8">Integral membrane</fullName>
    </submittedName>
</protein>
<dbReference type="InterPro" id="IPR052337">
    <property type="entry name" value="SAT4-like"/>
</dbReference>
<evidence type="ECO:0000256" key="6">
    <source>
        <dbReference type="SAM" id="Phobius"/>
    </source>
</evidence>
<evidence type="ECO:0000256" key="2">
    <source>
        <dbReference type="ARBA" id="ARBA00022692"/>
    </source>
</evidence>
<feature type="transmembrane region" description="Helical" evidence="6">
    <location>
        <begin position="90"/>
        <end position="112"/>
    </location>
</feature>
<evidence type="ECO:0000259" key="7">
    <source>
        <dbReference type="Pfam" id="PF20684"/>
    </source>
</evidence>
<evidence type="ECO:0000313" key="8">
    <source>
        <dbReference type="EMBL" id="RMZ73302.1"/>
    </source>
</evidence>
<sequence>MGLDAYDNYAWRIIVVTTLCLVVSVVVVGLRFYVRWVIIRNLGRDDWFLAAALVVYIGVATLTAACTKFGLGRHIDTLSIQKRSLFLKLIWAASIGYGAVIVLIKMAFLFQYRRVFPLRNFQHICDLFLVLIVIWAVGGTMGAGLCGPNGFLVCYGDLTRPHRCGHLHFTSTIVEDAASTKISEGKSNGDLLSGLLHMCHLHYPPYYAPSIDLERRSDMDDAKHSDMVRL</sequence>
<dbReference type="Proteomes" id="UP000265663">
    <property type="component" value="Unassembled WGS sequence"/>
</dbReference>
<keyword evidence="3 6" id="KW-1133">Transmembrane helix</keyword>
<dbReference type="EMBL" id="KE747839">
    <property type="protein sequence ID" value="RMZ73302.1"/>
    <property type="molecule type" value="Genomic_DNA"/>
</dbReference>
<keyword evidence="4 6" id="KW-0472">Membrane</keyword>
<feature type="domain" description="Rhodopsin" evidence="7">
    <location>
        <begin position="30"/>
        <end position="141"/>
    </location>
</feature>
<dbReference type="AlphaFoldDB" id="A0A3M7MFT7"/>
<evidence type="ECO:0000256" key="1">
    <source>
        <dbReference type="ARBA" id="ARBA00004141"/>
    </source>
</evidence>
<gene>
    <name evidence="8" type="ORF">GMOD_00009120</name>
</gene>